<dbReference type="GO" id="GO:0000166">
    <property type="term" value="F:nucleotide binding"/>
    <property type="evidence" value="ECO:0007669"/>
    <property type="project" value="UniProtKB-KW"/>
</dbReference>
<dbReference type="PANTHER" id="PTHR23033:SF12">
    <property type="entry name" value="GLYCOPROTEIN-N-ACETYLGALACTOSAMINE 3-BETA-GALACTOSYLTRANSFERASE 1-RELATED"/>
    <property type="match status" value="1"/>
</dbReference>
<dbReference type="AlphaFoldDB" id="A0A0N4ZQ99"/>
<evidence type="ECO:0000256" key="5">
    <source>
        <dbReference type="ARBA" id="ARBA00022676"/>
    </source>
</evidence>
<comment type="pathway">
    <text evidence="2">Protein modification; protein glycosylation.</text>
</comment>
<reference evidence="15" key="1">
    <citation type="submission" date="2017-02" db="UniProtKB">
        <authorList>
            <consortium name="WormBaseParasite"/>
        </authorList>
    </citation>
    <scope>IDENTIFICATION</scope>
</reference>
<keyword evidence="8" id="KW-0547">Nucleotide-binding</keyword>
<sequence length="342" mass="41088">MPRKRIHILFSPAGEIKFTKKHFFVHIKHVVQFLILLLGIYFIIRYCIKMSNFINTKDHRLRNEYLEEKEGSINYYKLLISPEAKKLPLKGDIYCFVMTTKRYHEDRMIAINNTWIRRCDHGVIYTDSNNIDKNVPFIDLFKNLPKEFNHPFWRTIIALQYSFTKISNKFNWYLKTEDDTFIIIEHLKKLLKKYDYNKGYYMEFYNEDLIKNTKDTGTSYVFSKRAMELFSKKLFKNNTLCPYNNNEREGISVCMRSIGIEKLSLSRDNKGRERFKDWDVEMGIHFKKEGKKIRNLSISKKRDRYEDFGSDILSLHHLTPSEMLTIDLFLYHIKINNNKKNG</sequence>
<evidence type="ECO:0000256" key="9">
    <source>
        <dbReference type="ARBA" id="ARBA00022968"/>
    </source>
</evidence>
<keyword evidence="5" id="KW-0328">Glycosyltransferase</keyword>
<protein>
    <recommendedName>
        <fullName evidence="4">N-acetylgalactosaminide beta-1,3-galactosyltransferase</fullName>
        <ecNumber evidence="4">2.4.1.122</ecNumber>
    </recommendedName>
</protein>
<dbReference type="PANTHER" id="PTHR23033">
    <property type="entry name" value="BETA1,3-GALACTOSYLTRANSFERASE"/>
    <property type="match status" value="1"/>
</dbReference>
<feature type="transmembrane region" description="Helical" evidence="12">
    <location>
        <begin position="23"/>
        <end position="44"/>
    </location>
</feature>
<dbReference type="WBParaSite" id="PTRK_0001070000.1">
    <property type="protein sequence ID" value="PTRK_0001070000.1"/>
    <property type="gene ID" value="PTRK_0001070000"/>
</dbReference>
<evidence type="ECO:0000313" key="15">
    <source>
        <dbReference type="WBParaSite" id="PTRK_0001070000.1"/>
    </source>
</evidence>
<evidence type="ECO:0000256" key="1">
    <source>
        <dbReference type="ARBA" id="ARBA00004606"/>
    </source>
</evidence>
<evidence type="ECO:0000256" key="8">
    <source>
        <dbReference type="ARBA" id="ARBA00022741"/>
    </source>
</evidence>
<keyword evidence="7 12" id="KW-0812">Transmembrane</keyword>
<name>A0A0N4ZQ99_PARTI</name>
<evidence type="ECO:0000256" key="11">
    <source>
        <dbReference type="ARBA" id="ARBA00023136"/>
    </source>
</evidence>
<dbReference type="STRING" id="131310.A0A0N4ZQ99"/>
<keyword evidence="10 12" id="KW-1133">Transmembrane helix</keyword>
<dbReference type="Gene3D" id="3.90.550.50">
    <property type="match status" value="1"/>
</dbReference>
<evidence type="ECO:0000256" key="6">
    <source>
        <dbReference type="ARBA" id="ARBA00022679"/>
    </source>
</evidence>
<evidence type="ECO:0000259" key="13">
    <source>
        <dbReference type="Pfam" id="PF02434"/>
    </source>
</evidence>
<keyword evidence="6" id="KW-0808">Transferase</keyword>
<dbReference type="GO" id="GO:0016263">
    <property type="term" value="F:glycoprotein-N-acetylgalactosamine 3-beta-galactosyltransferase activity"/>
    <property type="evidence" value="ECO:0007669"/>
    <property type="project" value="UniProtKB-EC"/>
</dbReference>
<dbReference type="GO" id="GO:0016020">
    <property type="term" value="C:membrane"/>
    <property type="evidence" value="ECO:0007669"/>
    <property type="project" value="UniProtKB-SubCell"/>
</dbReference>
<comment type="similarity">
    <text evidence="3">Belongs to the glycosyltransferase 31 family. Beta3-Gal-T subfamily.</text>
</comment>
<keyword evidence="14" id="KW-1185">Reference proteome</keyword>
<dbReference type="Pfam" id="PF02434">
    <property type="entry name" value="Fringe"/>
    <property type="match status" value="1"/>
</dbReference>
<proteinExistence type="inferred from homology"/>
<dbReference type="InterPro" id="IPR003378">
    <property type="entry name" value="Fringe-like_glycosylTrfase"/>
</dbReference>
<evidence type="ECO:0000256" key="7">
    <source>
        <dbReference type="ARBA" id="ARBA00022692"/>
    </source>
</evidence>
<dbReference type="InterPro" id="IPR026050">
    <property type="entry name" value="C1GALT1/C1GALT1_chp1"/>
</dbReference>
<accession>A0A0N4ZQ99</accession>
<evidence type="ECO:0000256" key="2">
    <source>
        <dbReference type="ARBA" id="ARBA00004922"/>
    </source>
</evidence>
<evidence type="ECO:0000256" key="3">
    <source>
        <dbReference type="ARBA" id="ARBA00006462"/>
    </source>
</evidence>
<organism evidence="14 15">
    <name type="scientific">Parastrongyloides trichosuri</name>
    <name type="common">Possum-specific nematode worm</name>
    <dbReference type="NCBI Taxonomy" id="131310"/>
    <lineage>
        <taxon>Eukaryota</taxon>
        <taxon>Metazoa</taxon>
        <taxon>Ecdysozoa</taxon>
        <taxon>Nematoda</taxon>
        <taxon>Chromadorea</taxon>
        <taxon>Rhabditida</taxon>
        <taxon>Tylenchina</taxon>
        <taxon>Panagrolaimomorpha</taxon>
        <taxon>Strongyloidoidea</taxon>
        <taxon>Strongyloididae</taxon>
        <taxon>Parastrongyloides</taxon>
    </lineage>
</organism>
<evidence type="ECO:0000256" key="4">
    <source>
        <dbReference type="ARBA" id="ARBA00012557"/>
    </source>
</evidence>
<feature type="domain" description="Fringe-like glycosyltransferase" evidence="13">
    <location>
        <begin position="92"/>
        <end position="215"/>
    </location>
</feature>
<comment type="subcellular location">
    <subcellularLocation>
        <location evidence="1">Membrane</location>
        <topology evidence="1">Single-pass type II membrane protein</topology>
    </subcellularLocation>
</comment>
<keyword evidence="11 12" id="KW-0472">Membrane</keyword>
<keyword evidence="9" id="KW-0735">Signal-anchor</keyword>
<evidence type="ECO:0000256" key="10">
    <source>
        <dbReference type="ARBA" id="ARBA00022989"/>
    </source>
</evidence>
<dbReference type="Proteomes" id="UP000038045">
    <property type="component" value="Unplaced"/>
</dbReference>
<evidence type="ECO:0000256" key="12">
    <source>
        <dbReference type="SAM" id="Phobius"/>
    </source>
</evidence>
<dbReference type="EC" id="2.4.1.122" evidence="4"/>
<evidence type="ECO:0000313" key="14">
    <source>
        <dbReference type="Proteomes" id="UP000038045"/>
    </source>
</evidence>